<organism evidence="2 3">
    <name type="scientific">Fistulina hepatica ATCC 64428</name>
    <dbReference type="NCBI Taxonomy" id="1128425"/>
    <lineage>
        <taxon>Eukaryota</taxon>
        <taxon>Fungi</taxon>
        <taxon>Dikarya</taxon>
        <taxon>Basidiomycota</taxon>
        <taxon>Agaricomycotina</taxon>
        <taxon>Agaricomycetes</taxon>
        <taxon>Agaricomycetidae</taxon>
        <taxon>Agaricales</taxon>
        <taxon>Fistulinaceae</taxon>
        <taxon>Fistulina</taxon>
    </lineage>
</organism>
<feature type="region of interest" description="Disordered" evidence="1">
    <location>
        <begin position="143"/>
        <end position="181"/>
    </location>
</feature>
<evidence type="ECO:0000313" key="3">
    <source>
        <dbReference type="Proteomes" id="UP000054144"/>
    </source>
</evidence>
<dbReference type="OrthoDB" id="3215907at2759"/>
<protein>
    <submittedName>
        <fullName evidence="2">Uncharacterized protein</fullName>
    </submittedName>
</protein>
<evidence type="ECO:0000256" key="1">
    <source>
        <dbReference type="SAM" id="MobiDB-lite"/>
    </source>
</evidence>
<evidence type="ECO:0000313" key="2">
    <source>
        <dbReference type="EMBL" id="KIY45282.1"/>
    </source>
</evidence>
<gene>
    <name evidence="2" type="ORF">FISHEDRAFT_61282</name>
</gene>
<feature type="region of interest" description="Disordered" evidence="1">
    <location>
        <begin position="50"/>
        <end position="80"/>
    </location>
</feature>
<accession>A0A0D7A2M1</accession>
<reference evidence="2 3" key="1">
    <citation type="journal article" date="2015" name="Fungal Genet. Biol.">
        <title>Evolution of novel wood decay mechanisms in Agaricales revealed by the genome sequences of Fistulina hepatica and Cylindrobasidium torrendii.</title>
        <authorList>
            <person name="Floudas D."/>
            <person name="Held B.W."/>
            <person name="Riley R."/>
            <person name="Nagy L.G."/>
            <person name="Koehler G."/>
            <person name="Ransdell A.S."/>
            <person name="Younus H."/>
            <person name="Chow J."/>
            <person name="Chiniquy J."/>
            <person name="Lipzen A."/>
            <person name="Tritt A."/>
            <person name="Sun H."/>
            <person name="Haridas S."/>
            <person name="LaButti K."/>
            <person name="Ohm R.A."/>
            <person name="Kues U."/>
            <person name="Blanchette R.A."/>
            <person name="Grigoriev I.V."/>
            <person name="Minto R.E."/>
            <person name="Hibbett D.S."/>
        </authorList>
    </citation>
    <scope>NUCLEOTIDE SEQUENCE [LARGE SCALE GENOMIC DNA]</scope>
    <source>
        <strain evidence="2 3">ATCC 64428</strain>
    </source>
</reference>
<name>A0A0D7A2M1_9AGAR</name>
<feature type="compositionally biased region" description="Low complexity" evidence="1">
    <location>
        <begin position="213"/>
        <end position="224"/>
    </location>
</feature>
<keyword evidence="3" id="KW-1185">Reference proteome</keyword>
<dbReference type="EMBL" id="KN882059">
    <property type="protein sequence ID" value="KIY45282.1"/>
    <property type="molecule type" value="Genomic_DNA"/>
</dbReference>
<dbReference type="Proteomes" id="UP000054144">
    <property type="component" value="Unassembled WGS sequence"/>
</dbReference>
<dbReference type="AlphaFoldDB" id="A0A0D7A2M1"/>
<feature type="compositionally biased region" description="Polar residues" evidence="1">
    <location>
        <begin position="163"/>
        <end position="174"/>
    </location>
</feature>
<sequence length="415" mass="45462">MSVDCLPPTSNRLTPEERLRLIGSSRKLASFFGVSPHFVDPEDHVWHCPESAVSSHSSTPHRGVRPTRSSDLHGQKSHRREASVFGVVSTFSETALPETIDQDVPRRTRKAPLHTKKSSAPQLHICVETVPVRGNDPRLNVSFPHSRRRPSICSPVSPPAPLSPTSAFINSTSLPRKRPRRKTLEKVCRVFGEQVPTELVFPLPPPPPPPPQSSQFVSAVSQPRSAPPPSLPQSLSALPRPPPISAPLPLGRTRTKSSSAKAKGTAVMVAKGHRRRSMSVNQVVAPLSSVVDISRDVVSLHSVSSSETLRPSTPPSQSKSDAASESDVESLLQLRAGTPSKQQSRTPSHLFEARDIAVHVPLPTTTPPRFWEALRRVDAREESHNRGKRSEQTWSGEWNQDVTVVAQGLRGLRIR</sequence>
<feature type="region of interest" description="Disordered" evidence="1">
    <location>
        <begin position="199"/>
        <end position="274"/>
    </location>
</feature>
<proteinExistence type="predicted"/>
<feature type="compositionally biased region" description="Polar residues" evidence="1">
    <location>
        <begin position="301"/>
        <end position="323"/>
    </location>
</feature>
<feature type="region of interest" description="Disordered" evidence="1">
    <location>
        <begin position="301"/>
        <end position="330"/>
    </location>
</feature>
<feature type="compositionally biased region" description="Pro residues" evidence="1">
    <location>
        <begin position="202"/>
        <end position="212"/>
    </location>
</feature>